<dbReference type="PANTHER" id="PTHR23232">
    <property type="entry name" value="KRAB DOMAIN C2H2 ZINC FINGER"/>
    <property type="match status" value="1"/>
</dbReference>
<dbReference type="CDD" id="cd07765">
    <property type="entry name" value="KRAB_A-box"/>
    <property type="match status" value="1"/>
</dbReference>
<accession>A6K1M7</accession>
<dbReference type="InterPro" id="IPR050169">
    <property type="entry name" value="Krueppel_C2H2_ZnF"/>
</dbReference>
<dbReference type="EMBL" id="CH474012">
    <property type="protein sequence ID" value="EDL89685.1"/>
    <property type="molecule type" value="Genomic_DNA"/>
</dbReference>
<protein>
    <submittedName>
        <fullName evidence="2">Similar to RB-associated KRAB repressor (Predicted)</fullName>
    </submittedName>
</protein>
<dbReference type="SMART" id="SM00349">
    <property type="entry name" value="KRAB"/>
    <property type="match status" value="1"/>
</dbReference>
<gene>
    <name evidence="2" type="primary">RGD1562875_predicted</name>
    <name evidence="2" type="ORF">rCG_42770</name>
</gene>
<evidence type="ECO:0000259" key="1">
    <source>
        <dbReference type="PROSITE" id="PS50805"/>
    </source>
</evidence>
<dbReference type="InterPro" id="IPR036051">
    <property type="entry name" value="KRAB_dom_sf"/>
</dbReference>
<dbReference type="Pfam" id="PF01352">
    <property type="entry name" value="KRAB"/>
    <property type="match status" value="1"/>
</dbReference>
<organism evidence="2 3">
    <name type="scientific">Rattus norvegicus</name>
    <name type="common">Rat</name>
    <dbReference type="NCBI Taxonomy" id="10116"/>
    <lineage>
        <taxon>Eukaryota</taxon>
        <taxon>Metazoa</taxon>
        <taxon>Chordata</taxon>
        <taxon>Craniata</taxon>
        <taxon>Vertebrata</taxon>
        <taxon>Euteleostomi</taxon>
        <taxon>Mammalia</taxon>
        <taxon>Eutheria</taxon>
        <taxon>Euarchontoglires</taxon>
        <taxon>Glires</taxon>
        <taxon>Rodentia</taxon>
        <taxon>Myomorpha</taxon>
        <taxon>Muroidea</taxon>
        <taxon>Muridae</taxon>
        <taxon>Murinae</taxon>
        <taxon>Rattus</taxon>
    </lineage>
</organism>
<dbReference type="PROSITE" id="PS50805">
    <property type="entry name" value="KRAB"/>
    <property type="match status" value="1"/>
</dbReference>
<dbReference type="PANTHER" id="PTHR23232:SF117">
    <property type="entry name" value="KRAB DOMAIN-CONTAINING PROTEIN"/>
    <property type="match status" value="1"/>
</dbReference>
<dbReference type="SUPFAM" id="SSF109640">
    <property type="entry name" value="KRAB domain (Kruppel-associated box)"/>
    <property type="match status" value="1"/>
</dbReference>
<dbReference type="Gene3D" id="6.10.140.140">
    <property type="match status" value="1"/>
</dbReference>
<feature type="domain" description="KRAB" evidence="1">
    <location>
        <begin position="8"/>
        <end position="79"/>
    </location>
</feature>
<dbReference type="AlphaFoldDB" id="A6K1M7"/>
<evidence type="ECO:0000313" key="3">
    <source>
        <dbReference type="Proteomes" id="UP000234681"/>
    </source>
</evidence>
<evidence type="ECO:0000313" key="2">
    <source>
        <dbReference type="EMBL" id="EDL89685.1"/>
    </source>
</evidence>
<dbReference type="InterPro" id="IPR001909">
    <property type="entry name" value="KRAB"/>
</dbReference>
<feature type="non-terminal residue" evidence="2">
    <location>
        <position position="79"/>
    </location>
</feature>
<proteinExistence type="predicted"/>
<dbReference type="GO" id="GO:0006355">
    <property type="term" value="P:regulation of DNA-templated transcription"/>
    <property type="evidence" value="ECO:0007669"/>
    <property type="project" value="InterPro"/>
</dbReference>
<name>A6K1M7_RAT</name>
<reference evidence="2 3" key="1">
    <citation type="submission" date="2005-07" db="EMBL/GenBank/DDBJ databases">
        <authorList>
            <person name="Mural R.J."/>
            <person name="Li P.W."/>
            <person name="Adams M.D."/>
            <person name="Amanatides P.G."/>
            <person name="Baden-Tillson H."/>
            <person name="Barnstead M."/>
            <person name="Chin S.H."/>
            <person name="Dew I."/>
            <person name="Evans C.A."/>
            <person name="Ferriera S."/>
            <person name="Flanigan M."/>
            <person name="Fosler C."/>
            <person name="Glodek A."/>
            <person name="Gu Z."/>
            <person name="Holt R.A."/>
            <person name="Jennings D."/>
            <person name="Kraft C.L."/>
            <person name="Lu F."/>
            <person name="Nguyen T."/>
            <person name="Nusskern D.R."/>
            <person name="Pfannkoch C.M."/>
            <person name="Sitter C."/>
            <person name="Sutton G.G."/>
            <person name="Venter J.C."/>
            <person name="Wang Z."/>
            <person name="Woodage T."/>
            <person name="Zheng X.H."/>
            <person name="Zhong F."/>
        </authorList>
    </citation>
    <scope>NUCLEOTIDE SEQUENCE [LARGE SCALE GENOMIC DNA]</scope>
    <source>
        <strain>BN</strain>
        <strain evidence="3">Sprague-Dawley</strain>
    </source>
</reference>
<dbReference type="Proteomes" id="UP000234681">
    <property type="component" value="Chromosome 12"/>
</dbReference>
<sequence>MSISKGPLSFKDVAVAFSQEEWQQLDSEERTTYRDVMLETYSNLVSVGYDVTKPNVIIKLEQGEEPWTVEGDRHAKRHL</sequence>